<feature type="region of interest" description="Disordered" evidence="9">
    <location>
        <begin position="430"/>
        <end position="457"/>
    </location>
</feature>
<dbReference type="Pfam" id="PF07496">
    <property type="entry name" value="zf-CW"/>
    <property type="match status" value="1"/>
</dbReference>
<dbReference type="Pfam" id="PF25813">
    <property type="entry name" value="zf_VAL1_N"/>
    <property type="match status" value="1"/>
</dbReference>
<evidence type="ECO:0000256" key="8">
    <source>
        <dbReference type="ARBA" id="ARBA00023242"/>
    </source>
</evidence>
<evidence type="ECO:0008006" key="14">
    <source>
        <dbReference type="Google" id="ProtNLM"/>
    </source>
</evidence>
<keyword evidence="7" id="KW-0804">Transcription</keyword>
<dbReference type="EMBL" id="CM017637">
    <property type="protein sequence ID" value="TYJ44723.1"/>
    <property type="molecule type" value="Genomic_DNA"/>
</dbReference>
<evidence type="ECO:0000259" key="11">
    <source>
        <dbReference type="PROSITE" id="PS51050"/>
    </source>
</evidence>
<feature type="compositionally biased region" description="Basic and acidic residues" evidence="9">
    <location>
        <begin position="741"/>
        <end position="758"/>
    </location>
</feature>
<dbReference type="FunFam" id="2.40.330.10:FF:000006">
    <property type="entry name" value="B3 domain-containing transcription repressor VAL1"/>
    <property type="match status" value="1"/>
</dbReference>
<dbReference type="Gene3D" id="3.30.40.100">
    <property type="match status" value="1"/>
</dbReference>
<dbReference type="PROSITE" id="PS50863">
    <property type="entry name" value="B3"/>
    <property type="match status" value="1"/>
</dbReference>
<keyword evidence="5" id="KW-0805">Transcription regulation</keyword>
<evidence type="ECO:0000256" key="2">
    <source>
        <dbReference type="ARBA" id="ARBA00022723"/>
    </source>
</evidence>
<dbReference type="InterPro" id="IPR003340">
    <property type="entry name" value="B3_DNA-bd"/>
</dbReference>
<dbReference type="InterPro" id="IPR057743">
    <property type="entry name" value="Zfn_VAL1-3_N"/>
</dbReference>
<feature type="compositionally biased region" description="Polar residues" evidence="9">
    <location>
        <begin position="829"/>
        <end position="844"/>
    </location>
</feature>
<dbReference type="GO" id="GO:0008270">
    <property type="term" value="F:zinc ion binding"/>
    <property type="evidence" value="ECO:0007669"/>
    <property type="project" value="UniProtKB-KW"/>
</dbReference>
<comment type="subcellular location">
    <subcellularLocation>
        <location evidence="1">Nucleus</location>
    </subcellularLocation>
</comment>
<feature type="region of interest" description="Disordered" evidence="9">
    <location>
        <begin position="702"/>
        <end position="773"/>
    </location>
</feature>
<dbReference type="GO" id="GO:0005634">
    <property type="term" value="C:nucleus"/>
    <property type="evidence" value="ECO:0007669"/>
    <property type="project" value="UniProtKB-SubCell"/>
</dbReference>
<proteinExistence type="predicted"/>
<evidence type="ECO:0000256" key="1">
    <source>
        <dbReference type="ARBA" id="ARBA00004123"/>
    </source>
</evidence>
<sequence length="880" mass="97418">MASKSCMNVLCGASTSIEWRNGWTLRSGDFASLCDKCGSAYEQSIFCDVFHSKDSGWRDCNSCGKPLHCGCIASRFLLELLDGGGINCVSCAKKSGFNHMIEDEKPNEFCMVKADADQLHSTSADNQLSGASIENLQLMQLSNNAESIGLRQLLQLHNDDSSGSLGQMKQEEFLPPREIGSTCLTSINQASNGSVQAVKPTTSKVNIFDSLPQTNLSISLGGSLGNQNGFPSSVVDEKSKMSSVLQQASKSRHLLPKPPRSVLATGLEMNAGMVPQIRVARPPAEGCGRNQLLPRYWPRITDQELQQISGDSNSTIVPLFEKVLSASDAGRIGRLVLPKACAEAYFPPISQPEGLPLRIQDVKGKEWVFQFRFWPNNNSRMYVLEGVTPCIQSMQLQAGDTVTFSRKDPEGKLVMGFRKATNTAVVQSLKGSTDPHLNGLSKHSSLAGGDISGHKSDMHEDRIREDLLLPSMLTPERKRTRNIGSKSKRLLIDSQDALELKLTWEEAQDLLHPPPSTKPSIVTIEDHDFEEYDEPPVFGKRSIFAVRSTGGQEQWAQCDHCSKWRRVPVDALLPPKWTCADNNWDQSRSSCSLPDELTPRELEILLRLNRDFKKRRIIAFHRQTQEHESSPGLNALANAAILGDNVADSGTTPVATTTKHPRHRPGCSCIVCIQPPSGKGKHKPTCTCNVCLTVKRRFKTLMMRKKKRQSEREAEIALRNQQAWRPREEAEVESSSKHVSSHHDPSENEARSVNELESKNQSNNNKLVSKSVEANKGRIDLNCDPSRDDDSQFASSTRMSMMNLLHVASLPLETYLKENGLTSLVSDQQAISTSHAPPQAGNTSEPHDDQCFHSATKEHETRDEVNIETKTVRINNEIDP</sequence>
<dbReference type="Pfam" id="PF02362">
    <property type="entry name" value="B3"/>
    <property type="match status" value="1"/>
</dbReference>
<evidence type="ECO:0000259" key="10">
    <source>
        <dbReference type="PROSITE" id="PS50863"/>
    </source>
</evidence>
<dbReference type="InterPro" id="IPR011124">
    <property type="entry name" value="Znf_CW"/>
</dbReference>
<keyword evidence="6" id="KW-0238">DNA-binding</keyword>
<feature type="domain" description="CW-type" evidence="11">
    <location>
        <begin position="549"/>
        <end position="599"/>
    </location>
</feature>
<dbReference type="Proteomes" id="UP000323597">
    <property type="component" value="Chromosome A02"/>
</dbReference>
<feature type="domain" description="TF-B3" evidence="10">
    <location>
        <begin position="320"/>
        <end position="421"/>
    </location>
</feature>
<dbReference type="GO" id="GO:0003677">
    <property type="term" value="F:DNA binding"/>
    <property type="evidence" value="ECO:0007669"/>
    <property type="project" value="UniProtKB-KW"/>
</dbReference>
<evidence type="ECO:0000313" key="12">
    <source>
        <dbReference type="EMBL" id="TYJ44723.1"/>
    </source>
</evidence>
<keyword evidence="13" id="KW-1185">Reference proteome</keyword>
<evidence type="ECO:0000256" key="4">
    <source>
        <dbReference type="ARBA" id="ARBA00022833"/>
    </source>
</evidence>
<keyword evidence="4" id="KW-0862">Zinc</keyword>
<keyword evidence="2" id="KW-0479">Metal-binding</keyword>
<dbReference type="AlphaFoldDB" id="A0A5D3A480"/>
<protein>
    <recommendedName>
        <fullName evidence="14">CW-type domain-containing protein</fullName>
    </recommendedName>
</protein>
<name>A0A5D3A480_GOSMU</name>
<evidence type="ECO:0000313" key="13">
    <source>
        <dbReference type="Proteomes" id="UP000323597"/>
    </source>
</evidence>
<dbReference type="GO" id="GO:0006355">
    <property type="term" value="P:regulation of DNA-templated transcription"/>
    <property type="evidence" value="ECO:0007669"/>
    <property type="project" value="UniProtKB-ARBA"/>
</dbReference>
<feature type="compositionally biased region" description="Basic and acidic residues" evidence="9">
    <location>
        <begin position="845"/>
        <end position="871"/>
    </location>
</feature>
<feature type="region of interest" description="Disordered" evidence="9">
    <location>
        <begin position="829"/>
        <end position="880"/>
    </location>
</feature>
<dbReference type="InterPro" id="IPR015300">
    <property type="entry name" value="DNA-bd_pseudobarrel_sf"/>
</dbReference>
<dbReference type="CDD" id="cd10017">
    <property type="entry name" value="B3_DNA"/>
    <property type="match status" value="1"/>
</dbReference>
<keyword evidence="3" id="KW-0863">Zinc-finger</keyword>
<dbReference type="PANTHER" id="PTHR46245">
    <property type="entry name" value="B3 DOMAIN-CONTAINING PROTEIN OS07G0563300"/>
    <property type="match status" value="1"/>
</dbReference>
<dbReference type="SMART" id="SM01019">
    <property type="entry name" value="B3"/>
    <property type="match status" value="1"/>
</dbReference>
<gene>
    <name evidence="12" type="ORF">E1A91_A02G003600v1</name>
</gene>
<dbReference type="Gene3D" id="2.40.330.10">
    <property type="entry name" value="DNA-binding pseudobarrel domain"/>
    <property type="match status" value="1"/>
</dbReference>
<keyword evidence="8" id="KW-0539">Nucleus</keyword>
<evidence type="ECO:0000256" key="5">
    <source>
        <dbReference type="ARBA" id="ARBA00023015"/>
    </source>
</evidence>
<evidence type="ECO:0000256" key="7">
    <source>
        <dbReference type="ARBA" id="ARBA00023163"/>
    </source>
</evidence>
<evidence type="ECO:0000256" key="9">
    <source>
        <dbReference type="SAM" id="MobiDB-lite"/>
    </source>
</evidence>
<dbReference type="SUPFAM" id="SSF101936">
    <property type="entry name" value="DNA-binding pseudobarrel domain"/>
    <property type="match status" value="1"/>
</dbReference>
<evidence type="ECO:0000256" key="3">
    <source>
        <dbReference type="ARBA" id="ARBA00022771"/>
    </source>
</evidence>
<accession>A0A5D3A480</accession>
<organism evidence="12 13">
    <name type="scientific">Gossypium mustelinum</name>
    <name type="common">Cotton</name>
    <name type="synonym">Gossypium caicoense</name>
    <dbReference type="NCBI Taxonomy" id="34275"/>
    <lineage>
        <taxon>Eukaryota</taxon>
        <taxon>Viridiplantae</taxon>
        <taxon>Streptophyta</taxon>
        <taxon>Embryophyta</taxon>
        <taxon>Tracheophyta</taxon>
        <taxon>Spermatophyta</taxon>
        <taxon>Magnoliopsida</taxon>
        <taxon>eudicotyledons</taxon>
        <taxon>Gunneridae</taxon>
        <taxon>Pentapetalae</taxon>
        <taxon>rosids</taxon>
        <taxon>malvids</taxon>
        <taxon>Malvales</taxon>
        <taxon>Malvaceae</taxon>
        <taxon>Malvoideae</taxon>
        <taxon>Gossypium</taxon>
    </lineage>
</organism>
<dbReference type="PANTHER" id="PTHR46245:SF2">
    <property type="entry name" value="B3 DOMAIN-CONTAINING TRANSCRIPTION REPRESSOR VAL2"/>
    <property type="match status" value="1"/>
</dbReference>
<reference evidence="12 13" key="1">
    <citation type="submission" date="2019-07" db="EMBL/GenBank/DDBJ databases">
        <title>WGS assembly of Gossypium mustelinum.</title>
        <authorList>
            <person name="Chen Z.J."/>
            <person name="Sreedasyam A."/>
            <person name="Ando A."/>
            <person name="Song Q."/>
            <person name="De L."/>
            <person name="Hulse-Kemp A."/>
            <person name="Ding M."/>
            <person name="Ye W."/>
            <person name="Kirkbride R."/>
            <person name="Jenkins J."/>
            <person name="Plott C."/>
            <person name="Lovell J."/>
            <person name="Lin Y.-M."/>
            <person name="Vaughn R."/>
            <person name="Liu B."/>
            <person name="Li W."/>
            <person name="Simpson S."/>
            <person name="Scheffler B."/>
            <person name="Saski C."/>
            <person name="Grover C."/>
            <person name="Hu G."/>
            <person name="Conover J."/>
            <person name="Carlson J."/>
            <person name="Shu S."/>
            <person name="Boston L."/>
            <person name="Williams M."/>
            <person name="Peterson D."/>
            <person name="Mcgee K."/>
            <person name="Jones D."/>
            <person name="Wendel J."/>
            <person name="Stelly D."/>
            <person name="Grimwood J."/>
            <person name="Schmutz J."/>
        </authorList>
    </citation>
    <scope>NUCLEOTIDE SEQUENCE [LARGE SCALE GENOMIC DNA]</scope>
    <source>
        <strain evidence="12">1408120.09</strain>
    </source>
</reference>
<evidence type="ECO:0000256" key="6">
    <source>
        <dbReference type="ARBA" id="ARBA00023125"/>
    </source>
</evidence>
<feature type="compositionally biased region" description="Polar residues" evidence="9">
    <location>
        <begin position="759"/>
        <end position="768"/>
    </location>
</feature>
<dbReference type="PROSITE" id="PS51050">
    <property type="entry name" value="ZF_CW"/>
    <property type="match status" value="1"/>
</dbReference>